<keyword evidence="1" id="KW-0812">Transmembrane</keyword>
<keyword evidence="1" id="KW-0472">Membrane</keyword>
<feature type="transmembrane region" description="Helical" evidence="1">
    <location>
        <begin position="231"/>
        <end position="253"/>
    </location>
</feature>
<feature type="transmembrane region" description="Helical" evidence="1">
    <location>
        <begin position="283"/>
        <end position="302"/>
    </location>
</feature>
<evidence type="ECO:0000256" key="1">
    <source>
        <dbReference type="SAM" id="Phobius"/>
    </source>
</evidence>
<dbReference type="STRING" id="648782.SAMN04488554_2884"/>
<protein>
    <submittedName>
        <fullName evidence="2">Uncharacterized protein</fullName>
    </submittedName>
</protein>
<reference evidence="3" key="1">
    <citation type="submission" date="2016-10" db="EMBL/GenBank/DDBJ databases">
        <authorList>
            <person name="Varghese N."/>
            <person name="Submissions S."/>
        </authorList>
    </citation>
    <scope>NUCLEOTIDE SEQUENCE [LARGE SCALE GENOMIC DNA]</scope>
    <source>
        <strain evidence="3">DSM 21368</strain>
    </source>
</reference>
<keyword evidence="1" id="KW-1133">Transmembrane helix</keyword>
<dbReference type="RefSeq" id="WP_245708871.1">
    <property type="nucleotide sequence ID" value="NZ_FNTX01000002.1"/>
</dbReference>
<feature type="transmembrane region" description="Helical" evidence="1">
    <location>
        <begin position="102"/>
        <end position="125"/>
    </location>
</feature>
<evidence type="ECO:0000313" key="3">
    <source>
        <dbReference type="Proteomes" id="UP000199220"/>
    </source>
</evidence>
<name>A0A1H5LNV3_9MICO</name>
<dbReference type="AlphaFoldDB" id="A0A1H5LNV3"/>
<feature type="transmembrane region" description="Helical" evidence="1">
    <location>
        <begin position="70"/>
        <end position="90"/>
    </location>
</feature>
<feature type="transmembrane region" description="Helical" evidence="1">
    <location>
        <begin position="206"/>
        <end position="224"/>
    </location>
</feature>
<feature type="transmembrane region" description="Helical" evidence="1">
    <location>
        <begin position="166"/>
        <end position="186"/>
    </location>
</feature>
<feature type="transmembrane region" description="Helical" evidence="1">
    <location>
        <begin position="21"/>
        <end position="40"/>
    </location>
</feature>
<keyword evidence="3" id="KW-1185">Reference proteome</keyword>
<dbReference type="Proteomes" id="UP000199220">
    <property type="component" value="Unassembled WGS sequence"/>
</dbReference>
<feature type="transmembrane region" description="Helical" evidence="1">
    <location>
        <begin position="137"/>
        <end position="159"/>
    </location>
</feature>
<dbReference type="EMBL" id="FNTX01000002">
    <property type="protein sequence ID" value="SEE78217.1"/>
    <property type="molecule type" value="Genomic_DNA"/>
</dbReference>
<evidence type="ECO:0000313" key="2">
    <source>
        <dbReference type="EMBL" id="SEE78217.1"/>
    </source>
</evidence>
<accession>A0A1H5LNV3</accession>
<organism evidence="2 3">
    <name type="scientific">Ruania alba</name>
    <dbReference type="NCBI Taxonomy" id="648782"/>
    <lineage>
        <taxon>Bacteria</taxon>
        <taxon>Bacillati</taxon>
        <taxon>Actinomycetota</taxon>
        <taxon>Actinomycetes</taxon>
        <taxon>Micrococcales</taxon>
        <taxon>Ruaniaceae</taxon>
        <taxon>Ruania</taxon>
    </lineage>
</organism>
<gene>
    <name evidence="2" type="ORF">SAMN04488554_2884</name>
</gene>
<sequence>MTNAQEPTARWSAPRRLQLPMWLYPLVGVTAVLVGLLPWFRRGLRLPVQNLWAGELPGTMPFALLPLNQYYLTAILGLMVTAGLLAGLVVHAAPAKERSRATALTALGVSIGYLGAGLQSGWVLAHGLQESTLARAYLAFVIGWTVVSAFGGLIVLGLLGRGRRGGVPLAVALAAPALGAWAAMLISPSPATATPFAWDAVEILRWLPAVAVGVALGWCGARTVGRLGAWMLSLVLLYVLPGVLTAISSAAGYRVAGDPSELIAAGLDALSAALAPDVAGPPVLVAVSIAIVGAIIEAVLAWRRSKQPRAPRPAAGEQ</sequence>
<proteinExistence type="predicted"/>